<proteinExistence type="predicted"/>
<name>A0AAN8NUV6_POLSC</name>
<protein>
    <submittedName>
        <fullName evidence="2">Uncharacterized protein</fullName>
    </submittedName>
</protein>
<reference evidence="2 3" key="1">
    <citation type="submission" date="2023-10" db="EMBL/GenBank/DDBJ databases">
        <title>Genomes of two closely related lineages of the louse Polyplax serrata with different host specificities.</title>
        <authorList>
            <person name="Martinu J."/>
            <person name="Tarabai H."/>
            <person name="Stefka J."/>
            <person name="Hypsa V."/>
        </authorList>
    </citation>
    <scope>NUCLEOTIDE SEQUENCE [LARGE SCALE GENOMIC DNA]</scope>
    <source>
        <strain evidence="2">HR10_N</strain>
    </source>
</reference>
<accession>A0AAN8NUV6</accession>
<feature type="compositionally biased region" description="Acidic residues" evidence="1">
    <location>
        <begin position="7"/>
        <end position="18"/>
    </location>
</feature>
<feature type="region of interest" description="Disordered" evidence="1">
    <location>
        <begin position="1"/>
        <end position="80"/>
    </location>
</feature>
<evidence type="ECO:0000313" key="3">
    <source>
        <dbReference type="Proteomes" id="UP001372834"/>
    </source>
</evidence>
<evidence type="ECO:0000313" key="2">
    <source>
        <dbReference type="EMBL" id="KAK6629354.1"/>
    </source>
</evidence>
<dbReference type="EMBL" id="JAWJWE010000036">
    <property type="protein sequence ID" value="KAK6629354.1"/>
    <property type="molecule type" value="Genomic_DNA"/>
</dbReference>
<feature type="compositionally biased region" description="Basic and acidic residues" evidence="1">
    <location>
        <begin position="38"/>
        <end position="62"/>
    </location>
</feature>
<dbReference type="Proteomes" id="UP001372834">
    <property type="component" value="Unassembled WGS sequence"/>
</dbReference>
<comment type="caution">
    <text evidence="2">The sequence shown here is derived from an EMBL/GenBank/DDBJ whole genome shotgun (WGS) entry which is preliminary data.</text>
</comment>
<feature type="compositionally biased region" description="Basic and acidic residues" evidence="1">
    <location>
        <begin position="19"/>
        <end position="28"/>
    </location>
</feature>
<evidence type="ECO:0000256" key="1">
    <source>
        <dbReference type="SAM" id="MobiDB-lite"/>
    </source>
</evidence>
<dbReference type="AlphaFoldDB" id="A0AAN8NUV6"/>
<gene>
    <name evidence="2" type="ORF">RUM43_003171</name>
</gene>
<sequence length="80" mass="9403">MKKETVSDSEDEHDETDATGERLECTTRRKEKLHRRSTRQDENEGEIKSDGKPTMEGNERPKRTQRRTNKHGEIAECQFN</sequence>
<organism evidence="2 3">
    <name type="scientific">Polyplax serrata</name>
    <name type="common">Common mouse louse</name>
    <dbReference type="NCBI Taxonomy" id="468196"/>
    <lineage>
        <taxon>Eukaryota</taxon>
        <taxon>Metazoa</taxon>
        <taxon>Ecdysozoa</taxon>
        <taxon>Arthropoda</taxon>
        <taxon>Hexapoda</taxon>
        <taxon>Insecta</taxon>
        <taxon>Pterygota</taxon>
        <taxon>Neoptera</taxon>
        <taxon>Paraneoptera</taxon>
        <taxon>Psocodea</taxon>
        <taxon>Troctomorpha</taxon>
        <taxon>Phthiraptera</taxon>
        <taxon>Anoplura</taxon>
        <taxon>Polyplacidae</taxon>
        <taxon>Polyplax</taxon>
    </lineage>
</organism>